<accession>A0A834IDH9</accession>
<reference evidence="1" key="1">
    <citation type="submission" date="2020-08" db="EMBL/GenBank/DDBJ databases">
        <title>Genome sequencing and assembly of the red palm weevil Rhynchophorus ferrugineus.</title>
        <authorList>
            <person name="Dias G.B."/>
            <person name="Bergman C.M."/>
            <person name="Manee M."/>
        </authorList>
    </citation>
    <scope>NUCLEOTIDE SEQUENCE</scope>
    <source>
        <strain evidence="1">AA-2017</strain>
        <tissue evidence="1">Whole larva</tissue>
    </source>
</reference>
<gene>
    <name evidence="1" type="ORF">GWI33_009445</name>
</gene>
<dbReference type="EMBL" id="JAACXV010004150">
    <property type="protein sequence ID" value="KAF7277102.1"/>
    <property type="molecule type" value="Genomic_DNA"/>
</dbReference>
<protein>
    <submittedName>
        <fullName evidence="1">Uncharacterized protein</fullName>
    </submittedName>
</protein>
<evidence type="ECO:0000313" key="2">
    <source>
        <dbReference type="Proteomes" id="UP000625711"/>
    </source>
</evidence>
<evidence type="ECO:0000313" key="1">
    <source>
        <dbReference type="EMBL" id="KAF7277102.1"/>
    </source>
</evidence>
<organism evidence="1 2">
    <name type="scientific">Rhynchophorus ferrugineus</name>
    <name type="common">Red palm weevil</name>
    <name type="synonym">Curculio ferrugineus</name>
    <dbReference type="NCBI Taxonomy" id="354439"/>
    <lineage>
        <taxon>Eukaryota</taxon>
        <taxon>Metazoa</taxon>
        <taxon>Ecdysozoa</taxon>
        <taxon>Arthropoda</taxon>
        <taxon>Hexapoda</taxon>
        <taxon>Insecta</taxon>
        <taxon>Pterygota</taxon>
        <taxon>Neoptera</taxon>
        <taxon>Endopterygota</taxon>
        <taxon>Coleoptera</taxon>
        <taxon>Polyphaga</taxon>
        <taxon>Cucujiformia</taxon>
        <taxon>Curculionidae</taxon>
        <taxon>Dryophthorinae</taxon>
        <taxon>Rhynchophorus</taxon>
    </lineage>
</organism>
<proteinExistence type="predicted"/>
<name>A0A834IDH9_RHYFE</name>
<sequence length="42" mass="4767">FGKVNLTITEVQQLLGNNEDDDLGEPNMIIIMLRFKFCGNKP</sequence>
<dbReference type="AlphaFoldDB" id="A0A834IDH9"/>
<keyword evidence="2" id="KW-1185">Reference proteome</keyword>
<comment type="caution">
    <text evidence="1">The sequence shown here is derived from an EMBL/GenBank/DDBJ whole genome shotgun (WGS) entry which is preliminary data.</text>
</comment>
<feature type="non-terminal residue" evidence="1">
    <location>
        <position position="1"/>
    </location>
</feature>
<dbReference type="Proteomes" id="UP000625711">
    <property type="component" value="Unassembled WGS sequence"/>
</dbReference>